<keyword evidence="1" id="KW-0010">Activator</keyword>
<gene>
    <name evidence="3" type="ORF">Q9295_01345</name>
</gene>
<dbReference type="InterPro" id="IPR004026">
    <property type="entry name" value="Ada_DNA_repair_Zn-bd"/>
</dbReference>
<name>A0ABU0VUR2_9RHOB</name>
<accession>A0ABU0VUR2</accession>
<sequence length="76" mass="8328">MVKPKLNRDLGRAPDDAEWALHEARSLTGLTWAVLTTGIHCRDGCPAKPLQRNVRIFPSPAEAQATGYRPCKRCGG</sequence>
<dbReference type="RefSeq" id="WP_306678617.1">
    <property type="nucleotide sequence ID" value="NZ_JAVDBT010000001.1"/>
</dbReference>
<dbReference type="EMBL" id="JAVDBT010000001">
    <property type="protein sequence ID" value="MDQ2065005.1"/>
    <property type="molecule type" value="Genomic_DNA"/>
</dbReference>
<protein>
    <submittedName>
        <fullName evidence="3">Ada metal-binding domain-containing protein</fullName>
    </submittedName>
</protein>
<organism evidence="3 4">
    <name type="scientific">Pseudogemmobacter lacusdianii</name>
    <dbReference type="NCBI Taxonomy" id="3069608"/>
    <lineage>
        <taxon>Bacteria</taxon>
        <taxon>Pseudomonadati</taxon>
        <taxon>Pseudomonadota</taxon>
        <taxon>Alphaproteobacteria</taxon>
        <taxon>Rhodobacterales</taxon>
        <taxon>Paracoccaceae</taxon>
        <taxon>Pseudogemmobacter</taxon>
    </lineage>
</organism>
<dbReference type="Gene3D" id="3.40.10.10">
    <property type="entry name" value="DNA Methylphosphotriester Repair Domain"/>
    <property type="match status" value="1"/>
</dbReference>
<reference evidence="3 4" key="1">
    <citation type="submission" date="2023-08" db="EMBL/GenBank/DDBJ databases">
        <title>Characterization of two Paracoccaceae strains isolated from Phycosphere and proposal of Xinfangfangia lacusdiani sp. nov.</title>
        <authorList>
            <person name="Deng Y."/>
            <person name="Zhang Y.Q."/>
        </authorList>
    </citation>
    <scope>NUCLEOTIDE SEQUENCE [LARGE SCALE GENOMIC DNA]</scope>
    <source>
        <strain evidence="3 4">CPCC 101601</strain>
    </source>
</reference>
<dbReference type="Pfam" id="PF02805">
    <property type="entry name" value="Ada_Zn_binding"/>
    <property type="match status" value="1"/>
</dbReference>
<proteinExistence type="predicted"/>
<evidence type="ECO:0000313" key="3">
    <source>
        <dbReference type="EMBL" id="MDQ2065005.1"/>
    </source>
</evidence>
<keyword evidence="4" id="KW-1185">Reference proteome</keyword>
<dbReference type="Proteomes" id="UP001239680">
    <property type="component" value="Unassembled WGS sequence"/>
</dbReference>
<dbReference type="InterPro" id="IPR035451">
    <property type="entry name" value="Ada-like_dom_sf"/>
</dbReference>
<evidence type="ECO:0000256" key="1">
    <source>
        <dbReference type="ARBA" id="ARBA00023159"/>
    </source>
</evidence>
<dbReference type="SUPFAM" id="SSF57884">
    <property type="entry name" value="Ada DNA repair protein, N-terminal domain (N-Ada 10)"/>
    <property type="match status" value="1"/>
</dbReference>
<evidence type="ECO:0000313" key="4">
    <source>
        <dbReference type="Proteomes" id="UP001239680"/>
    </source>
</evidence>
<comment type="caution">
    <text evidence="3">The sequence shown here is derived from an EMBL/GenBank/DDBJ whole genome shotgun (WGS) entry which is preliminary data.</text>
</comment>
<feature type="domain" description="Ada DNA repair metal-binding" evidence="2">
    <location>
        <begin position="31"/>
        <end position="74"/>
    </location>
</feature>
<evidence type="ECO:0000259" key="2">
    <source>
        <dbReference type="Pfam" id="PF02805"/>
    </source>
</evidence>